<evidence type="ECO:0000259" key="2">
    <source>
        <dbReference type="Pfam" id="PF13362"/>
    </source>
</evidence>
<dbReference type="Pfam" id="PF06048">
    <property type="entry name" value="DUF927"/>
    <property type="match status" value="1"/>
</dbReference>
<reference evidence="3 4" key="1">
    <citation type="submission" date="2018-03" db="EMBL/GenBank/DDBJ databases">
        <title>Comparative genomics illustrates the genes involved in a hyperalkaliphilic mechanisms of Serpentinomonas isolated from highly-alkaline calcium-rich serpentinized springs.</title>
        <authorList>
            <person name="Suzuki S."/>
            <person name="Ishii S."/>
            <person name="Walworth N."/>
            <person name="Bird L."/>
            <person name="Kuenen J.G."/>
            <person name="Nealson K.H."/>
        </authorList>
    </citation>
    <scope>NUCLEOTIDE SEQUENCE [LARGE SCALE GENOMIC DNA]</scope>
    <source>
        <strain evidence="3 4">83</strain>
    </source>
</reference>
<comment type="caution">
    <text evidence="3">The sequence shown here is derived from an EMBL/GenBank/DDBJ whole genome shotgun (WGS) entry which is preliminary data.</text>
</comment>
<feature type="domain" description="DUF927" evidence="1">
    <location>
        <begin position="353"/>
        <end position="633"/>
    </location>
</feature>
<dbReference type="Proteomes" id="UP000238326">
    <property type="component" value="Unassembled WGS sequence"/>
</dbReference>
<name>A0A2S9KFP8_9BURK</name>
<evidence type="ECO:0000313" key="3">
    <source>
        <dbReference type="EMBL" id="PRD69262.1"/>
    </source>
</evidence>
<feature type="domain" description="Toprim" evidence="2">
    <location>
        <begin position="204"/>
        <end position="304"/>
    </location>
</feature>
<evidence type="ECO:0000259" key="1">
    <source>
        <dbReference type="Pfam" id="PF06048"/>
    </source>
</evidence>
<proteinExistence type="predicted"/>
<keyword evidence="4" id="KW-1185">Reference proteome</keyword>
<dbReference type="InterPro" id="IPR009270">
    <property type="entry name" value="DUF927"/>
</dbReference>
<dbReference type="EMBL" id="PVLR01000016">
    <property type="protein sequence ID" value="PRD69262.1"/>
    <property type="molecule type" value="Genomic_DNA"/>
</dbReference>
<dbReference type="InterPro" id="IPR034154">
    <property type="entry name" value="TOPRIM_DnaG/twinkle"/>
</dbReference>
<gene>
    <name evidence="3" type="ORF">C6P61_06355</name>
</gene>
<dbReference type="InterPro" id="IPR006171">
    <property type="entry name" value="TOPRIM_dom"/>
</dbReference>
<dbReference type="OrthoDB" id="784829at2"/>
<evidence type="ECO:0000313" key="4">
    <source>
        <dbReference type="Proteomes" id="UP000238326"/>
    </source>
</evidence>
<dbReference type="AlphaFoldDB" id="A0A2S9KFP8"/>
<organism evidence="3 4">
    <name type="scientific">Malikia spinosa</name>
    <dbReference type="NCBI Taxonomy" id="86180"/>
    <lineage>
        <taxon>Bacteria</taxon>
        <taxon>Pseudomonadati</taxon>
        <taxon>Pseudomonadota</taxon>
        <taxon>Betaproteobacteria</taxon>
        <taxon>Burkholderiales</taxon>
        <taxon>Comamonadaceae</taxon>
        <taxon>Malikia</taxon>
    </lineage>
</organism>
<dbReference type="Pfam" id="PF13362">
    <property type="entry name" value="Toprim_3"/>
    <property type="match status" value="1"/>
</dbReference>
<protein>
    <recommendedName>
        <fullName evidence="5">DUF927 domain-containing protein</fullName>
    </recommendedName>
</protein>
<sequence>MNAPHHPSLSEAATLAAFSDAIRAAGLTPPEQIDADGAIHRFSSSGKRGDEAGWYSLHADGIPAGSFGCWRSGLSSTWCAKSANEMTQAEQAAHRQRVEAMQAARKADQEQRQQQAKAEAARRWEAAAPAQDYPYLKRKGIQAHGTRVEGDRLLIPMHLTEGGTLQSLQVIDFAGGKRFLPGGRVKGCFCLLGEREEIEDGAELVICEGFATGASIREATGYPVAVAFNAGNLEAVALALRSKYPGARLILAADDDWRTEGNPGLDKATEAARAVGAWLAVPRFPEDCRPDVATDFNDLHKLAGLEAVRECFTAALATEAVTPAPAIQIPGEHDRPAYLVLDDWHEEGGTRYAPGVWHFGLKPSKGDAPPAMTQQRVCGPLHIEAVTTDTSDGNYGRLLRFKTTTGGWKSWAMPMAMLKGDGSDLRGELLSMGLDIAHRGREQLTAYLQHRAPERVIQCATQTGWAGPERQAFVLPDAVIGPQAAGVTYQSDHAGGDEYTTRGTLAGWQAGTAALAVGNPMLVLALCTAFAGPVLALVGADSGGINTIGASSKGKSSMLFAACSVWGGPSYRRNWRATGNGLESVAALFNDSLLALDEISQCDPREVGETVYMLGNGQGKTRAARTGGARSVARWRVSILSNGERSIVATMEEGGFRTKAGQAVRIIDLPVTDQAHGAWDRLHQYPSGAALSDALRREAETHYGHAGRAFLERLTRDDHDQVRELLADIKARPEFNAEGGEGQFQRVAARFAVLALAGELATLYGVTGWQRGEAIRATAVALRLWLGMQDGRTTDAEGPQVVDQVTEFIDRHGDSRFSDADADPLHSPPVRERAGWWRDRDGERVYLFTGQGLKDALKGHDLKRALDHLEQAGMLKTRNKTERIRAIGGTTKKFYTVKPTDAGDAK</sequence>
<accession>A0A2S9KFP8</accession>
<evidence type="ECO:0008006" key="5">
    <source>
        <dbReference type="Google" id="ProtNLM"/>
    </source>
</evidence>
<dbReference type="RefSeq" id="WP_105729094.1">
    <property type="nucleotide sequence ID" value="NZ_PVLR01000016.1"/>
</dbReference>
<dbReference type="Gene3D" id="3.40.1360.10">
    <property type="match status" value="1"/>
</dbReference>
<dbReference type="CDD" id="cd01029">
    <property type="entry name" value="TOPRIM_primases"/>
    <property type="match status" value="1"/>
</dbReference>